<evidence type="ECO:0000256" key="4">
    <source>
        <dbReference type="ARBA" id="ARBA00023015"/>
    </source>
</evidence>
<dbReference type="InterPro" id="IPR015943">
    <property type="entry name" value="WD40/YVTN_repeat-like_dom_sf"/>
</dbReference>
<keyword evidence="5" id="KW-0238">DNA-binding</keyword>
<dbReference type="PRINTS" id="PR00344">
    <property type="entry name" value="BCTRLSENSOR"/>
</dbReference>
<evidence type="ECO:0000313" key="13">
    <source>
        <dbReference type="Proteomes" id="UP001597525"/>
    </source>
</evidence>
<organism evidence="12 13">
    <name type="scientific">Sphingobacterium bambusae</name>
    <dbReference type="NCBI Taxonomy" id="662858"/>
    <lineage>
        <taxon>Bacteria</taxon>
        <taxon>Pseudomonadati</taxon>
        <taxon>Bacteroidota</taxon>
        <taxon>Sphingobacteriia</taxon>
        <taxon>Sphingobacteriales</taxon>
        <taxon>Sphingobacteriaceae</taxon>
        <taxon>Sphingobacterium</taxon>
    </lineage>
</organism>
<dbReference type="Pfam" id="PF12833">
    <property type="entry name" value="HTH_18"/>
    <property type="match status" value="1"/>
</dbReference>
<dbReference type="SUPFAM" id="SSF47384">
    <property type="entry name" value="Homodimeric domain of signal transducing histidine kinase"/>
    <property type="match status" value="1"/>
</dbReference>
<dbReference type="InterPro" id="IPR036097">
    <property type="entry name" value="HisK_dim/P_sf"/>
</dbReference>
<feature type="modified residue" description="4-aspartylphosphate" evidence="7">
    <location>
        <position position="1148"/>
    </location>
</feature>
<dbReference type="SUPFAM" id="SSF55874">
    <property type="entry name" value="ATPase domain of HSP90 chaperone/DNA topoisomerase II/histidine kinase"/>
    <property type="match status" value="1"/>
</dbReference>
<dbReference type="SUPFAM" id="SSF52172">
    <property type="entry name" value="CheY-like"/>
    <property type="match status" value="1"/>
</dbReference>
<dbReference type="InterPro" id="IPR001789">
    <property type="entry name" value="Sig_transdc_resp-reg_receiver"/>
</dbReference>
<feature type="domain" description="Histidine kinase" evidence="10">
    <location>
        <begin position="826"/>
        <end position="1045"/>
    </location>
</feature>
<dbReference type="Pfam" id="PF07494">
    <property type="entry name" value="Reg_prop"/>
    <property type="match status" value="3"/>
</dbReference>
<dbReference type="PROSITE" id="PS50110">
    <property type="entry name" value="RESPONSE_REGULATORY"/>
    <property type="match status" value="1"/>
</dbReference>
<dbReference type="Pfam" id="PF00072">
    <property type="entry name" value="Response_reg"/>
    <property type="match status" value="1"/>
</dbReference>
<evidence type="ECO:0000256" key="2">
    <source>
        <dbReference type="ARBA" id="ARBA00012438"/>
    </source>
</evidence>
<keyword evidence="13" id="KW-1185">Reference proteome</keyword>
<evidence type="ECO:0000256" key="6">
    <source>
        <dbReference type="ARBA" id="ARBA00023163"/>
    </source>
</evidence>
<dbReference type="Gene3D" id="1.10.10.60">
    <property type="entry name" value="Homeodomain-like"/>
    <property type="match status" value="1"/>
</dbReference>
<accession>A0ABW6BLJ0</accession>
<dbReference type="Gene3D" id="3.30.565.10">
    <property type="entry name" value="Histidine kinase-like ATPase, C-terminal domain"/>
    <property type="match status" value="1"/>
</dbReference>
<evidence type="ECO:0000313" key="12">
    <source>
        <dbReference type="EMBL" id="MFD2969590.1"/>
    </source>
</evidence>
<evidence type="ECO:0000256" key="1">
    <source>
        <dbReference type="ARBA" id="ARBA00000085"/>
    </source>
</evidence>
<dbReference type="SUPFAM" id="SSF63829">
    <property type="entry name" value="Calcium-dependent phosphotriesterase"/>
    <property type="match status" value="3"/>
</dbReference>
<protein>
    <recommendedName>
        <fullName evidence="2">histidine kinase</fullName>
        <ecNumber evidence="2">2.7.13.3</ecNumber>
    </recommendedName>
</protein>
<keyword evidence="4" id="KW-0805">Transcription regulation</keyword>
<evidence type="ECO:0000256" key="7">
    <source>
        <dbReference type="PROSITE-ProRule" id="PRU00169"/>
    </source>
</evidence>
<sequence>MRFALYTVLCYVSMLSASVAQQSITYLGIDQGLSNDYITDIYQDKNGFMWFGTSNGLNRYDGYTYKVFQNIPLDKTSLPDNRITDLLEDRQGNLFVATKVGAAVLNPNQSTFSRFILRSDAGKLDSINFSIHQLDTDQAGQVFAGSGQAGLLTVKKTEEGFIAQSVPLVLPGQKPNVKYNVSGMGKTADGKLWLLIHHIGICYYDPSTKRVKLHEAGNFNASSVTTSSDGDIWFSTNWGISRYRPSNKAFTHYTTANGLCDKRIVHLYYGKDHKVWACSDGGGIQKIDIRTGNIENRPNLEGKKLSSNSVFAVYEDAQQRQWIGTWRGGINLIDPNKGKFQLIKKTVAGQQIQSEDFVLSLEEGDDNSLWIGTDGAGLLHWDSRQKRYMDFPISDRAALQQAFVTGLKQDVDKQLWVGTYDRGIFKLDQRTGRISSYDCFYPNSSYANKAIWRIFEDSKKRLWVSTLNGGHVYLLDRQKDQFRPLELPIYDVLSFMDEGDDVLWMGSWSDLTRLDLKTKAYKTFAIGTPIRFIVAADKEHFWLGTEGGGLLHFNVRSGQIKRYTEKDGLPSNSLLNVLKDKSGNLWMATYNGLCKFDPQKISFQNFYKSDGLQSNQFNYNAALLLHSGEMAFGGIRGLNVFNPEGTQVPAKFPPLMLTQFQIDNKTYDAHHAYADSSLSQLSFLEIPYDKAVLSFSFAALEYSFPDKIKYAYFLEGWDKDWNYVDKQRSAHYSHLKEGNYTLRIKSTDANGLWNKQERVMTITILPPWWRSNWAYAFYFLFVGAALYLYVKYIKNKESLLYQLKTSEFERDKEHELNEKKITFFTHIAHEFRTPLTLIVNPVKEILYQAKEERANDSSLQLQHVYTNAKRLLSLVDKLLLFRKADSDFDELRLVKLDIIALTREVFYCFQQLAHTRHIDYQFHSAVDTHLLYADREKVEICLFNLLQNALKFTSASGKVHVHILMDGPRLNIQVRDSGNGSFSPLSETIFKPFHRDYSSQGTSKEGFGIGLFLVKKFAQAHEGNIWFQPNENGGQTFTLSLPYQPTQLKDQLIYEDVAEQSLFIQELLEEESLLSTTTAASAYQDEKAAKIVNMASERPILLLVDDNSDIRQYICKIFEQDFDVLQAESGEQALSILQKTEPNIVISDVVMKDVSGIDLCEKIKKNSNLSHIPVILLTASFSADIKLKGIEGGADDYITKPFDKDILVARVHNLIQNRQRLHQYFHSEITLQANDYKIPIEYKDFLQQAILAVESHLLDSDFTVRVLAESLGMSHSNLYRRIKSISGKSANEFIRYIRLRKVAQLLVDTNANINEAAYQAGFNDIKHFRQQFTKLFGCTPSEYRKRYAHLKNKYRVAME</sequence>
<dbReference type="InterPro" id="IPR011006">
    <property type="entry name" value="CheY-like_superfamily"/>
</dbReference>
<evidence type="ECO:0000256" key="3">
    <source>
        <dbReference type="ARBA" id="ARBA00022553"/>
    </source>
</evidence>
<evidence type="ECO:0000256" key="5">
    <source>
        <dbReference type="ARBA" id="ARBA00023125"/>
    </source>
</evidence>
<dbReference type="InterPro" id="IPR018062">
    <property type="entry name" value="HTH_AraC-typ_CS"/>
</dbReference>
<dbReference type="InterPro" id="IPR011123">
    <property type="entry name" value="Y_Y_Y"/>
</dbReference>
<dbReference type="Pfam" id="PF07495">
    <property type="entry name" value="Y_Y_Y"/>
    <property type="match status" value="1"/>
</dbReference>
<dbReference type="PANTHER" id="PTHR43547:SF2">
    <property type="entry name" value="HYBRID SIGNAL TRANSDUCTION HISTIDINE KINASE C"/>
    <property type="match status" value="1"/>
</dbReference>
<dbReference type="CDD" id="cd00082">
    <property type="entry name" value="HisKA"/>
    <property type="match status" value="1"/>
</dbReference>
<dbReference type="Gene3D" id="3.40.50.2300">
    <property type="match status" value="1"/>
</dbReference>
<dbReference type="InterPro" id="IPR005467">
    <property type="entry name" value="His_kinase_dom"/>
</dbReference>
<dbReference type="InterPro" id="IPR013783">
    <property type="entry name" value="Ig-like_fold"/>
</dbReference>
<dbReference type="SMART" id="SM00387">
    <property type="entry name" value="HATPase_c"/>
    <property type="match status" value="1"/>
</dbReference>
<gene>
    <name evidence="12" type="ORF">ACFS7Y_19505</name>
</gene>
<dbReference type="EMBL" id="JBHUPB010000014">
    <property type="protein sequence ID" value="MFD2969590.1"/>
    <property type="molecule type" value="Genomic_DNA"/>
</dbReference>
<dbReference type="SMART" id="SM00342">
    <property type="entry name" value="HTH_ARAC"/>
    <property type="match status" value="1"/>
</dbReference>
<dbReference type="InterPro" id="IPR003594">
    <property type="entry name" value="HATPase_dom"/>
</dbReference>
<dbReference type="Pfam" id="PF02518">
    <property type="entry name" value="HATPase_c"/>
    <property type="match status" value="1"/>
</dbReference>
<dbReference type="InterPro" id="IPR009057">
    <property type="entry name" value="Homeodomain-like_sf"/>
</dbReference>
<dbReference type="PROSITE" id="PS50109">
    <property type="entry name" value="HIS_KIN"/>
    <property type="match status" value="1"/>
</dbReference>
<feature type="domain" description="HTH araC/xylS-type" evidence="9">
    <location>
        <begin position="1247"/>
        <end position="1346"/>
    </location>
</feature>
<comment type="catalytic activity">
    <reaction evidence="1">
        <text>ATP + protein L-histidine = ADP + protein N-phospho-L-histidine.</text>
        <dbReference type="EC" id="2.7.13.3"/>
    </reaction>
</comment>
<dbReference type="RefSeq" id="WP_320185423.1">
    <property type="nucleotide sequence ID" value="NZ_CP138332.1"/>
</dbReference>
<name>A0ABW6BLJ0_9SPHI</name>
<reference evidence="13" key="1">
    <citation type="journal article" date="2019" name="Int. J. Syst. Evol. Microbiol.">
        <title>The Global Catalogue of Microorganisms (GCM) 10K type strain sequencing project: providing services to taxonomists for standard genome sequencing and annotation.</title>
        <authorList>
            <consortium name="The Broad Institute Genomics Platform"/>
            <consortium name="The Broad Institute Genome Sequencing Center for Infectious Disease"/>
            <person name="Wu L."/>
            <person name="Ma J."/>
        </authorList>
    </citation>
    <scope>NUCLEOTIDE SEQUENCE [LARGE SCALE GENOMIC DNA]</scope>
    <source>
        <strain evidence="13">KCTC 22814</strain>
    </source>
</reference>
<feature type="signal peptide" evidence="8">
    <location>
        <begin position="1"/>
        <end position="22"/>
    </location>
</feature>
<dbReference type="Gene3D" id="1.10.287.130">
    <property type="match status" value="1"/>
</dbReference>
<dbReference type="InterPro" id="IPR036890">
    <property type="entry name" value="HATPase_C_sf"/>
</dbReference>
<dbReference type="InterPro" id="IPR004358">
    <property type="entry name" value="Sig_transdc_His_kin-like_C"/>
</dbReference>
<dbReference type="PROSITE" id="PS01124">
    <property type="entry name" value="HTH_ARAC_FAMILY_2"/>
    <property type="match status" value="1"/>
</dbReference>
<evidence type="ECO:0000256" key="8">
    <source>
        <dbReference type="SAM" id="SignalP"/>
    </source>
</evidence>
<dbReference type="PANTHER" id="PTHR43547">
    <property type="entry name" value="TWO-COMPONENT HISTIDINE KINASE"/>
    <property type="match status" value="1"/>
</dbReference>
<feature type="domain" description="Response regulatory" evidence="11">
    <location>
        <begin position="1100"/>
        <end position="1215"/>
    </location>
</feature>
<evidence type="ECO:0000259" key="9">
    <source>
        <dbReference type="PROSITE" id="PS01124"/>
    </source>
</evidence>
<keyword evidence="6" id="KW-0804">Transcription</keyword>
<evidence type="ECO:0000259" key="11">
    <source>
        <dbReference type="PROSITE" id="PS50110"/>
    </source>
</evidence>
<evidence type="ECO:0000259" key="10">
    <source>
        <dbReference type="PROSITE" id="PS50109"/>
    </source>
</evidence>
<dbReference type="InterPro" id="IPR011110">
    <property type="entry name" value="Reg_prop"/>
</dbReference>
<keyword evidence="8" id="KW-0732">Signal</keyword>
<dbReference type="Gene3D" id="2.60.40.10">
    <property type="entry name" value="Immunoglobulins"/>
    <property type="match status" value="1"/>
</dbReference>
<dbReference type="Gene3D" id="2.130.10.10">
    <property type="entry name" value="YVTN repeat-like/Quinoprotein amine dehydrogenase"/>
    <property type="match status" value="2"/>
</dbReference>
<dbReference type="SMART" id="SM00388">
    <property type="entry name" value="HisKA"/>
    <property type="match status" value="1"/>
</dbReference>
<dbReference type="InterPro" id="IPR003661">
    <property type="entry name" value="HisK_dim/P_dom"/>
</dbReference>
<dbReference type="SUPFAM" id="SSF46689">
    <property type="entry name" value="Homeodomain-like"/>
    <property type="match status" value="1"/>
</dbReference>
<comment type="caution">
    <text evidence="12">The sequence shown here is derived from an EMBL/GenBank/DDBJ whole genome shotgun (WGS) entry which is preliminary data.</text>
</comment>
<dbReference type="SMART" id="SM00448">
    <property type="entry name" value="REC"/>
    <property type="match status" value="1"/>
</dbReference>
<dbReference type="Proteomes" id="UP001597525">
    <property type="component" value="Unassembled WGS sequence"/>
</dbReference>
<dbReference type="PROSITE" id="PS00041">
    <property type="entry name" value="HTH_ARAC_FAMILY_1"/>
    <property type="match status" value="1"/>
</dbReference>
<dbReference type="Pfam" id="PF00512">
    <property type="entry name" value="HisKA"/>
    <property type="match status" value="1"/>
</dbReference>
<proteinExistence type="predicted"/>
<dbReference type="InterPro" id="IPR018060">
    <property type="entry name" value="HTH_AraC"/>
</dbReference>
<dbReference type="EC" id="2.7.13.3" evidence="2"/>
<keyword evidence="3 7" id="KW-0597">Phosphoprotein</keyword>
<feature type="chain" id="PRO_5047384524" description="histidine kinase" evidence="8">
    <location>
        <begin position="23"/>
        <end position="1359"/>
    </location>
</feature>